<comment type="catalytic activity">
    <reaction evidence="9">
        <text>N-terminal L-prolyl-L-prolyl-L-lysyl-[protein] + 2 S-adenosyl-L-methionine = N-terminal N,N-dimethyl-L-prolyl-L-prolyl-L-lysyl-[protein] + 2 S-adenosyl-L-homocysteine + 2 H(+)</text>
        <dbReference type="Rhea" id="RHEA:54736"/>
        <dbReference type="Rhea" id="RHEA-COMP:13787"/>
        <dbReference type="Rhea" id="RHEA-COMP:13974"/>
        <dbReference type="ChEBI" id="CHEBI:15378"/>
        <dbReference type="ChEBI" id="CHEBI:57856"/>
        <dbReference type="ChEBI" id="CHEBI:59789"/>
        <dbReference type="ChEBI" id="CHEBI:138059"/>
        <dbReference type="ChEBI" id="CHEBI:138318"/>
        <dbReference type="EC" id="2.1.1.244"/>
    </reaction>
</comment>
<evidence type="ECO:0000256" key="1">
    <source>
        <dbReference type="ARBA" id="ARBA00009059"/>
    </source>
</evidence>
<reference evidence="12 13" key="1">
    <citation type="submission" date="2015-01" db="EMBL/GenBank/DDBJ databases">
        <title>The Genome Sequence of Fonsecaea pedrosoi CBS 271.37.</title>
        <authorList>
            <consortium name="The Broad Institute Genomics Platform"/>
            <person name="Cuomo C."/>
            <person name="de Hoog S."/>
            <person name="Gorbushina A."/>
            <person name="Stielow B."/>
            <person name="Teixiera M."/>
            <person name="Abouelleil A."/>
            <person name="Chapman S.B."/>
            <person name="Priest M."/>
            <person name="Young S.K."/>
            <person name="Wortman J."/>
            <person name="Nusbaum C."/>
            <person name="Birren B."/>
        </authorList>
    </citation>
    <scope>NUCLEOTIDE SEQUENCE [LARGE SCALE GENOMIC DNA]</scope>
    <source>
        <strain evidence="12 13">CBS 271.37</strain>
    </source>
</reference>
<dbReference type="GeneID" id="25302460"/>
<dbReference type="GO" id="GO:0071885">
    <property type="term" value="F:N-terminal protein N-methyltransferase activity"/>
    <property type="evidence" value="ECO:0007669"/>
    <property type="project" value="UniProtKB-EC"/>
</dbReference>
<comment type="catalytic activity">
    <reaction evidence="10">
        <text>N-terminal L-alanyl-L-prolyl-L-lysyl-[protein] + 3 S-adenosyl-L-methionine = N-terminal N,N,N-trimethyl-L-alanyl-L-prolyl-L-lysyl-[protein] + 3 S-adenosyl-L-homocysteine + 3 H(+)</text>
        <dbReference type="Rhea" id="RHEA:54712"/>
        <dbReference type="Rhea" id="RHEA-COMP:13785"/>
        <dbReference type="Rhea" id="RHEA-COMP:13971"/>
        <dbReference type="ChEBI" id="CHEBI:15378"/>
        <dbReference type="ChEBI" id="CHEBI:57856"/>
        <dbReference type="ChEBI" id="CHEBI:59789"/>
        <dbReference type="ChEBI" id="CHEBI:138057"/>
        <dbReference type="ChEBI" id="CHEBI:138315"/>
        <dbReference type="EC" id="2.1.1.244"/>
    </reaction>
</comment>
<feature type="binding site" evidence="11">
    <location>
        <begin position="140"/>
        <end position="141"/>
    </location>
    <ligand>
        <name>S-adenosyl-L-methionine</name>
        <dbReference type="ChEBI" id="CHEBI:59789"/>
    </ligand>
</feature>
<evidence type="ECO:0000256" key="2">
    <source>
        <dbReference type="ARBA" id="ARBA00022603"/>
    </source>
</evidence>
<dbReference type="InterPro" id="IPR008576">
    <property type="entry name" value="MeTrfase_NTM1"/>
</dbReference>
<evidence type="ECO:0000256" key="8">
    <source>
        <dbReference type="ARBA" id="ARBA00047306"/>
    </source>
</evidence>
<evidence type="ECO:0000256" key="4">
    <source>
        <dbReference type="ARBA" id="ARBA00022691"/>
    </source>
</evidence>
<evidence type="ECO:0000313" key="13">
    <source>
        <dbReference type="Proteomes" id="UP000053029"/>
    </source>
</evidence>
<evidence type="ECO:0000256" key="11">
    <source>
        <dbReference type="PIRSR" id="PIRSR016958-1"/>
    </source>
</evidence>
<evidence type="ECO:0000256" key="9">
    <source>
        <dbReference type="ARBA" id="ARBA00047885"/>
    </source>
</evidence>
<gene>
    <name evidence="12" type="ORF">Z517_02970</name>
</gene>
<dbReference type="AlphaFoldDB" id="A0A0D2HGY6"/>
<accession>A0A0D2HGY6</accession>
<dbReference type="OrthoDB" id="1298661at2759"/>
<evidence type="ECO:0000256" key="10">
    <source>
        <dbReference type="ARBA" id="ARBA00048167"/>
    </source>
</evidence>
<name>A0A0D2HGY6_9EURO</name>
<keyword evidence="4 11" id="KW-0949">S-adenosyl-L-methionine</keyword>
<dbReference type="Gene3D" id="3.40.50.150">
    <property type="entry name" value="Vaccinia Virus protein VP39"/>
    <property type="match status" value="1"/>
</dbReference>
<dbReference type="Proteomes" id="UP000053029">
    <property type="component" value="Unassembled WGS sequence"/>
</dbReference>
<evidence type="ECO:0000256" key="5">
    <source>
        <dbReference type="ARBA" id="ARBA00039112"/>
    </source>
</evidence>
<evidence type="ECO:0000256" key="3">
    <source>
        <dbReference type="ARBA" id="ARBA00022679"/>
    </source>
</evidence>
<dbReference type="PANTHER" id="PTHR12753">
    <property type="entry name" value="AD-003 - RELATED"/>
    <property type="match status" value="1"/>
</dbReference>
<keyword evidence="3" id="KW-0808">Transferase</keyword>
<protein>
    <recommendedName>
        <fullName evidence="6">Alpha N-terminal protein methyltransferase 1</fullName>
        <ecNumber evidence="5">2.1.1.244</ecNumber>
    </recommendedName>
    <alternativeName>
        <fullName evidence="7">X-Pro-Lys N-terminal protein methyltransferase 1</fullName>
    </alternativeName>
</protein>
<proteinExistence type="inferred from homology"/>
<keyword evidence="2" id="KW-0489">Methyltransferase</keyword>
<comment type="similarity">
    <text evidence="1">Belongs to the methyltransferase superfamily. NTM1 family.</text>
</comment>
<dbReference type="EMBL" id="KN846970">
    <property type="protein sequence ID" value="KIW83724.1"/>
    <property type="molecule type" value="Genomic_DNA"/>
</dbReference>
<keyword evidence="13" id="KW-1185">Reference proteome</keyword>
<feature type="binding site" evidence="11">
    <location>
        <position position="88"/>
    </location>
    <ligand>
        <name>S-adenosyl-L-methionine</name>
        <dbReference type="ChEBI" id="CHEBI:59789"/>
    </ligand>
</feature>
<dbReference type="GO" id="GO:0005737">
    <property type="term" value="C:cytoplasm"/>
    <property type="evidence" value="ECO:0007669"/>
    <property type="project" value="TreeGrafter"/>
</dbReference>
<dbReference type="PIRSF" id="PIRSF016958">
    <property type="entry name" value="DUF858_MeTrfase_lik"/>
    <property type="match status" value="1"/>
</dbReference>
<dbReference type="Pfam" id="PF05891">
    <property type="entry name" value="Methyltransf_PK"/>
    <property type="match status" value="2"/>
</dbReference>
<dbReference type="RefSeq" id="XP_013287532.1">
    <property type="nucleotide sequence ID" value="XM_013432078.1"/>
</dbReference>
<dbReference type="GO" id="GO:0032259">
    <property type="term" value="P:methylation"/>
    <property type="evidence" value="ECO:0007669"/>
    <property type="project" value="UniProtKB-KW"/>
</dbReference>
<comment type="catalytic activity">
    <reaction evidence="8">
        <text>N-terminal L-seryl-L-prolyl-L-lysyl-[protein] + 3 S-adenosyl-L-methionine = N-terminal N,N,N-trimethyl-L-seryl-L-prolyl-L-lysyl-[protein] + 3 S-adenosyl-L-homocysteine + 3 H(+)</text>
        <dbReference type="Rhea" id="RHEA:54724"/>
        <dbReference type="Rhea" id="RHEA-COMP:13789"/>
        <dbReference type="Rhea" id="RHEA-COMP:13973"/>
        <dbReference type="ChEBI" id="CHEBI:15378"/>
        <dbReference type="ChEBI" id="CHEBI:57856"/>
        <dbReference type="ChEBI" id="CHEBI:59789"/>
        <dbReference type="ChEBI" id="CHEBI:138061"/>
        <dbReference type="ChEBI" id="CHEBI:138317"/>
        <dbReference type="EC" id="2.1.1.244"/>
    </reaction>
</comment>
<dbReference type="VEuPathDB" id="FungiDB:Z517_02970"/>
<dbReference type="PANTHER" id="PTHR12753:SF0">
    <property type="entry name" value="ALPHA N-TERMINAL PROTEIN METHYLTRANSFERASE 1"/>
    <property type="match status" value="1"/>
</dbReference>
<dbReference type="HOGENOM" id="CLU_055356_2_1_1"/>
<feature type="binding site" evidence="11">
    <location>
        <position position="93"/>
    </location>
    <ligand>
        <name>S-adenosyl-L-methionine</name>
        <dbReference type="ChEBI" id="CHEBI:59789"/>
    </ligand>
</feature>
<evidence type="ECO:0000256" key="6">
    <source>
        <dbReference type="ARBA" id="ARBA00039449"/>
    </source>
</evidence>
<feature type="binding site" evidence="11">
    <location>
        <position position="191"/>
    </location>
    <ligand>
        <name>S-adenosyl-L-methionine</name>
        <dbReference type="ChEBI" id="CHEBI:59789"/>
    </ligand>
</feature>
<evidence type="ECO:0000256" key="7">
    <source>
        <dbReference type="ARBA" id="ARBA00043129"/>
    </source>
</evidence>
<dbReference type="STRING" id="1442368.A0A0D2HGY6"/>
<evidence type="ECO:0000313" key="12">
    <source>
        <dbReference type="EMBL" id="KIW83724.1"/>
    </source>
</evidence>
<sequence length="285" mass="31854">MTTDRQAEIDARVSTAAQLEYWGKQSADDNGMLGGFPHLSRVDMQFSRNFLSKLHRLHPISGDKRPASDDSVDRRTGQYAFRHCLESGAGIGRVTLNLLASLCEKIDIIEPVEKFTATLTAPGAPLVKSGQLQRVYNVPLQEWSAESIPSYDAANAVSANPISDADRWKPSTPLGEVTTEPGARYDLIWHQWCLDYLSSPDLVRYFRTLVPLLAPDGWIIVKENISNAADGEDMFWEEDKSVTHSDRNFRACFEQAGLKIVRTKLQTGFPKTLLPVRMYALRPAS</sequence>
<dbReference type="EC" id="2.1.1.244" evidence="5"/>
<organism evidence="12 13">
    <name type="scientific">Fonsecaea pedrosoi CBS 271.37</name>
    <dbReference type="NCBI Taxonomy" id="1442368"/>
    <lineage>
        <taxon>Eukaryota</taxon>
        <taxon>Fungi</taxon>
        <taxon>Dikarya</taxon>
        <taxon>Ascomycota</taxon>
        <taxon>Pezizomycotina</taxon>
        <taxon>Eurotiomycetes</taxon>
        <taxon>Chaetothyriomycetidae</taxon>
        <taxon>Chaetothyriales</taxon>
        <taxon>Herpotrichiellaceae</taxon>
        <taxon>Fonsecaea</taxon>
    </lineage>
</organism>
<dbReference type="SUPFAM" id="SSF53335">
    <property type="entry name" value="S-adenosyl-L-methionine-dependent methyltransferases"/>
    <property type="match status" value="2"/>
</dbReference>
<dbReference type="InterPro" id="IPR029063">
    <property type="entry name" value="SAM-dependent_MTases_sf"/>
</dbReference>